<evidence type="ECO:0000256" key="5">
    <source>
        <dbReference type="ARBA" id="ARBA00023136"/>
    </source>
</evidence>
<keyword evidence="5 6" id="KW-0472">Membrane</keyword>
<keyword evidence="8" id="KW-1185">Reference proteome</keyword>
<organism evidence="7 8">
    <name type="scientific">Bondarzewia mesenterica</name>
    <dbReference type="NCBI Taxonomy" id="1095465"/>
    <lineage>
        <taxon>Eukaryota</taxon>
        <taxon>Fungi</taxon>
        <taxon>Dikarya</taxon>
        <taxon>Basidiomycota</taxon>
        <taxon>Agaricomycotina</taxon>
        <taxon>Agaricomycetes</taxon>
        <taxon>Russulales</taxon>
        <taxon>Bondarzewiaceae</taxon>
        <taxon>Bondarzewia</taxon>
    </lineage>
</organism>
<comment type="caution">
    <text evidence="7">The sequence shown here is derived from an EMBL/GenBank/DDBJ whole genome shotgun (WGS) entry which is preliminary data.</text>
</comment>
<dbReference type="PANTHER" id="PTHR13353:SF5">
    <property type="entry name" value="TRANSMEMBRANE PROTEIN 19"/>
    <property type="match status" value="1"/>
</dbReference>
<dbReference type="GO" id="GO:0016020">
    <property type="term" value="C:membrane"/>
    <property type="evidence" value="ECO:0007669"/>
    <property type="project" value="UniProtKB-SubCell"/>
</dbReference>
<evidence type="ECO:0000313" key="8">
    <source>
        <dbReference type="Proteomes" id="UP000310158"/>
    </source>
</evidence>
<dbReference type="EMBL" id="SGPL01000273">
    <property type="protein sequence ID" value="THH14500.1"/>
    <property type="molecule type" value="Genomic_DNA"/>
</dbReference>
<comment type="similarity">
    <text evidence="2">Belongs to the TMEM19 family.</text>
</comment>
<dbReference type="OrthoDB" id="30881at2759"/>
<evidence type="ECO:0000256" key="6">
    <source>
        <dbReference type="SAM" id="Phobius"/>
    </source>
</evidence>
<dbReference type="Proteomes" id="UP000310158">
    <property type="component" value="Unassembled WGS sequence"/>
</dbReference>
<evidence type="ECO:0000313" key="7">
    <source>
        <dbReference type="EMBL" id="THH14500.1"/>
    </source>
</evidence>
<dbReference type="PANTHER" id="PTHR13353">
    <property type="entry name" value="TRANSMEMBRANE PROTEIN 19"/>
    <property type="match status" value="1"/>
</dbReference>
<keyword evidence="3 6" id="KW-0812">Transmembrane</keyword>
<dbReference type="InterPro" id="IPR002794">
    <property type="entry name" value="DUF92_TMEM19"/>
</dbReference>
<comment type="subcellular location">
    <subcellularLocation>
        <location evidence="1">Membrane</location>
        <topology evidence="1">Multi-pass membrane protein</topology>
    </subcellularLocation>
</comment>
<feature type="transmembrane region" description="Helical" evidence="6">
    <location>
        <begin position="150"/>
        <end position="174"/>
    </location>
</feature>
<proteinExistence type="inferred from homology"/>
<feature type="transmembrane region" description="Helical" evidence="6">
    <location>
        <begin position="31"/>
        <end position="61"/>
    </location>
</feature>
<evidence type="ECO:0000256" key="4">
    <source>
        <dbReference type="ARBA" id="ARBA00022989"/>
    </source>
</evidence>
<feature type="transmembrane region" description="Helical" evidence="6">
    <location>
        <begin position="233"/>
        <end position="251"/>
    </location>
</feature>
<keyword evidence="4 6" id="KW-1133">Transmembrane helix</keyword>
<accession>A0A4S4LVZ9</accession>
<evidence type="ECO:0000256" key="2">
    <source>
        <dbReference type="ARBA" id="ARBA00009012"/>
    </source>
</evidence>
<evidence type="ECO:0000256" key="3">
    <source>
        <dbReference type="ARBA" id="ARBA00022692"/>
    </source>
</evidence>
<gene>
    <name evidence="7" type="ORF">EW146_g5839</name>
</gene>
<reference evidence="7 8" key="1">
    <citation type="submission" date="2019-02" db="EMBL/GenBank/DDBJ databases">
        <title>Genome sequencing of the rare red list fungi Bondarzewia mesenterica.</title>
        <authorList>
            <person name="Buettner E."/>
            <person name="Kellner H."/>
        </authorList>
    </citation>
    <scope>NUCLEOTIDE SEQUENCE [LARGE SCALE GENOMIC DNA]</scope>
    <source>
        <strain evidence="7 8">DSM 108281</strain>
    </source>
</reference>
<protein>
    <recommendedName>
        <fullName evidence="9">Integral membrane protein DUF92-domain-containing protein</fullName>
    </recommendedName>
</protein>
<name>A0A4S4LVZ9_9AGAM</name>
<feature type="transmembrane region" description="Helical" evidence="6">
    <location>
        <begin position="194"/>
        <end position="221"/>
    </location>
</feature>
<sequence length="315" mass="32612">MIHYDFPLVPFLFATALSVNGLRKRSLSPSGAAAAFLTGISMLSLPLRTPGISLIAFYLLGSRATHAGKARKAVLEDGHDKAGAGYRTAMQVFSNSASALVASLLWGALHAPGFPGGRRVANALGVRVVKYSQDAWCPLDARVNHGWSRVLLFVVLGHFACCLGDTLASELGILSTTPPILLTTLSSVPPGTNGALSLIGTAASIAGGAAMGLIMFATLVAENSVCRENMSSVFWQLLVLGAVAGGFGSLLDSLLGATLQRTQYSNAKKQILTDTSVVPDSSADVKVISGIDVLTNNQVNLVASTLTALALGYVA</sequence>
<dbReference type="Pfam" id="PF01940">
    <property type="entry name" value="DUF92"/>
    <property type="match status" value="1"/>
</dbReference>
<evidence type="ECO:0008006" key="9">
    <source>
        <dbReference type="Google" id="ProtNLM"/>
    </source>
</evidence>
<evidence type="ECO:0000256" key="1">
    <source>
        <dbReference type="ARBA" id="ARBA00004141"/>
    </source>
</evidence>
<dbReference type="AlphaFoldDB" id="A0A4S4LVZ9"/>